<feature type="domain" description="Aminomethyltransferase C-terminal" evidence="3">
    <location>
        <begin position="823"/>
        <end position="872"/>
    </location>
</feature>
<organism evidence="4 5">
    <name type="scientific">Argiope bruennichi</name>
    <name type="common">Wasp spider</name>
    <name type="synonym">Aranea bruennichi</name>
    <dbReference type="NCBI Taxonomy" id="94029"/>
    <lineage>
        <taxon>Eukaryota</taxon>
        <taxon>Metazoa</taxon>
        <taxon>Ecdysozoa</taxon>
        <taxon>Arthropoda</taxon>
        <taxon>Chelicerata</taxon>
        <taxon>Arachnida</taxon>
        <taxon>Araneae</taxon>
        <taxon>Araneomorphae</taxon>
        <taxon>Entelegynae</taxon>
        <taxon>Araneoidea</taxon>
        <taxon>Araneidae</taxon>
        <taxon>Argiope</taxon>
    </lineage>
</organism>
<feature type="domain" description="GCVT N-terminal" evidence="2">
    <location>
        <begin position="538"/>
        <end position="794"/>
    </location>
</feature>
<proteinExistence type="inferred from homology"/>
<dbReference type="PANTHER" id="PTHR43757">
    <property type="entry name" value="AMINOMETHYLTRANSFERASE"/>
    <property type="match status" value="1"/>
</dbReference>
<dbReference type="InterPro" id="IPR027266">
    <property type="entry name" value="TrmE/GcvT-like"/>
</dbReference>
<dbReference type="InterPro" id="IPR028896">
    <property type="entry name" value="GcvT/YgfZ/DmdA"/>
</dbReference>
<feature type="domain" description="Aminomethyltransferase C-terminal" evidence="3">
    <location>
        <begin position="326"/>
        <end position="395"/>
    </location>
</feature>
<dbReference type="AlphaFoldDB" id="A0A8T0FIX3"/>
<dbReference type="Proteomes" id="UP000807504">
    <property type="component" value="Unassembled WGS sequence"/>
</dbReference>
<evidence type="ECO:0000313" key="5">
    <source>
        <dbReference type="Proteomes" id="UP000807504"/>
    </source>
</evidence>
<dbReference type="EMBL" id="JABXBU010000011">
    <property type="protein sequence ID" value="KAF8791204.1"/>
    <property type="molecule type" value="Genomic_DNA"/>
</dbReference>
<name>A0A8T0FIX3_ARGBR</name>
<dbReference type="PANTHER" id="PTHR43757:SF2">
    <property type="entry name" value="AMINOMETHYLTRANSFERASE, MITOCHONDRIAL"/>
    <property type="match status" value="1"/>
</dbReference>
<dbReference type="InterPro" id="IPR029043">
    <property type="entry name" value="GcvT/YgfZ_C"/>
</dbReference>
<feature type="domain" description="GCVT N-terminal" evidence="2">
    <location>
        <begin position="68"/>
        <end position="212"/>
    </location>
</feature>
<dbReference type="InterPro" id="IPR006222">
    <property type="entry name" value="GCVT_N"/>
</dbReference>
<gene>
    <name evidence="4" type="ORF">HNY73_006114</name>
</gene>
<dbReference type="Gene3D" id="3.30.1360.120">
    <property type="entry name" value="Probable tRNA modification gtpase trme, domain 1"/>
    <property type="match status" value="3"/>
</dbReference>
<accession>A0A8T0FIX3</accession>
<evidence type="ECO:0000256" key="1">
    <source>
        <dbReference type="ARBA" id="ARBA00008609"/>
    </source>
</evidence>
<evidence type="ECO:0000259" key="2">
    <source>
        <dbReference type="Pfam" id="PF01571"/>
    </source>
</evidence>
<dbReference type="SUPFAM" id="SSF103025">
    <property type="entry name" value="Folate-binding domain"/>
    <property type="match status" value="2"/>
</dbReference>
<comment type="caution">
    <text evidence="4">The sequence shown here is derived from an EMBL/GenBank/DDBJ whole genome shotgun (WGS) entry which is preliminary data.</text>
</comment>
<dbReference type="InterPro" id="IPR013977">
    <property type="entry name" value="GcvT_C"/>
</dbReference>
<keyword evidence="5" id="KW-1185">Reference proteome</keyword>
<protein>
    <submittedName>
        <fullName evidence="4">Aminomethyltransferase like protein</fullName>
    </submittedName>
</protein>
<feature type="domain" description="GCVT N-terminal" evidence="2">
    <location>
        <begin position="219"/>
        <end position="295"/>
    </location>
</feature>
<dbReference type="SUPFAM" id="SSF101790">
    <property type="entry name" value="Aminomethyltransferase beta-barrel domain"/>
    <property type="match status" value="2"/>
</dbReference>
<evidence type="ECO:0000313" key="4">
    <source>
        <dbReference type="EMBL" id="KAF8791204.1"/>
    </source>
</evidence>
<sequence length="897" mass="101919">MLSMMLSRASTFAKKRLLKVFTIQIGVRPFTTEIKRVISSAAAQLDENVEQGTIKEIVDNVRPQELLLHKVHVEKGAKFTNFKGYKMPISYKNAEFANEVLFTRRETSVFDASYRPQIYLRGKNISKIMETMVTSDLQELKPDQAVATLMTNPRGGIIDDLVVTKLNENELHIVANTPKVLKEIQKKKAMFETEVQIKIPNDMTLLTFQGPEFFWTEVARLTRCSDTGEDGFMMSLPAAHAEEFLNYAVSNNSENLLLIGLRAREALRIEAGHCLSGIDYNEKITPVQAKLDGLIGNRRRIEGKFPGADIILKELNDKSHPILRIGFVANDSCNVGASIMDPKGNVIGKVTSACFSPCLQQHIGIGYVATEFAQSGKELLFDKNIKGTAAEMPLVKHRTQKHQTLRKETRWMTEITFQIVITLRRAGHQTCCLATPFPSYSDLHRFLGTLILHFLKSVEQSRYKNTRENNNNSHFSLASPSIGRKMLSRIWSEFWRWLSSYWRSSELSYQAALDFERNFRHNLPRPVLDEAFRRLPSHTLHERELAIYTQFFGFHVPVNYELQTVEEEVRQSRESVTIYDASYKTQFYVWGADAPRFLDHMVTSDIAHMVEGKSVVTVMTNYFGGIIDDLLISRLSSDKFHVAANRTKVWREVQKSVAESRGRLDCAISEEKCYVMLQGPECEDFIKTYGTQLEELRYLECKVIENDGMRGYNLVTRYSYVGEDGFVISCGNVSGYVQDLKNFLYDEDSFHPGFQLIGLEAKECLRIEAGGCLSTCDINENTTPVEAGLTRLISGTKKRYGGFPGFVIVLNQYEHRPKKIRAGFSSDVGRIRKGDIVRSPDGEEIGIVTSATYSPTLNKFIALGYVKATYHGRTHDLIFNDNIPGKFASLPFVYHRY</sequence>
<dbReference type="Pfam" id="PF01571">
    <property type="entry name" value="GCV_T"/>
    <property type="match status" value="3"/>
</dbReference>
<comment type="similarity">
    <text evidence="1">Belongs to the GcvT family.</text>
</comment>
<reference evidence="4" key="2">
    <citation type="submission" date="2020-06" db="EMBL/GenBank/DDBJ databases">
        <authorList>
            <person name="Sheffer M."/>
        </authorList>
    </citation>
    <scope>NUCLEOTIDE SEQUENCE</scope>
</reference>
<reference evidence="4" key="1">
    <citation type="journal article" date="2020" name="bioRxiv">
        <title>Chromosome-level reference genome of the European wasp spider Argiope bruennichi: a resource for studies on range expansion and evolutionary adaptation.</title>
        <authorList>
            <person name="Sheffer M.M."/>
            <person name="Hoppe A."/>
            <person name="Krehenwinkel H."/>
            <person name="Uhl G."/>
            <person name="Kuss A.W."/>
            <person name="Jensen L."/>
            <person name="Jensen C."/>
            <person name="Gillespie R.G."/>
            <person name="Hoff K.J."/>
            <person name="Prost S."/>
        </authorList>
    </citation>
    <scope>NUCLEOTIDE SEQUENCE</scope>
</reference>
<dbReference type="Pfam" id="PF08669">
    <property type="entry name" value="GCV_T_C"/>
    <property type="match status" value="2"/>
</dbReference>
<evidence type="ECO:0000259" key="3">
    <source>
        <dbReference type="Pfam" id="PF08669"/>
    </source>
</evidence>